<protein>
    <recommendedName>
        <fullName evidence="1">Sulfatase-modifying factor enzyme-like domain-containing protein</fullName>
    </recommendedName>
</protein>
<dbReference type="InterPro" id="IPR051043">
    <property type="entry name" value="Sulfatase_Mod_Factor_Kinase"/>
</dbReference>
<dbReference type="Pfam" id="PF03781">
    <property type="entry name" value="FGE-sulfatase"/>
    <property type="match status" value="1"/>
</dbReference>
<dbReference type="SUPFAM" id="SSF56436">
    <property type="entry name" value="C-type lectin-like"/>
    <property type="match status" value="1"/>
</dbReference>
<evidence type="ECO:0000313" key="2">
    <source>
        <dbReference type="EMBL" id="BAO45271.1"/>
    </source>
</evidence>
<dbReference type="InterPro" id="IPR034660">
    <property type="entry name" value="DinB/YfiT-like"/>
</dbReference>
<dbReference type="InterPro" id="IPR016187">
    <property type="entry name" value="CTDL_fold"/>
</dbReference>
<dbReference type="RefSeq" id="WP_041068713.1">
    <property type="nucleotide sequence ID" value="NZ_AP012273.1"/>
</dbReference>
<gene>
    <name evidence="2" type="ORF">TBH_C2361</name>
</gene>
<dbReference type="Proteomes" id="UP000031631">
    <property type="component" value="Chromosome"/>
</dbReference>
<dbReference type="OrthoDB" id="9768004at2"/>
<dbReference type="InterPro" id="IPR042095">
    <property type="entry name" value="SUMF_sf"/>
</dbReference>
<dbReference type="PANTHER" id="PTHR23150:SF36">
    <property type="entry name" value="HERCYNINE OXYGENASE"/>
    <property type="match status" value="1"/>
</dbReference>
<organism evidence="2 3">
    <name type="scientific">Thiolapillus brandeum</name>
    <dbReference type="NCBI Taxonomy" id="1076588"/>
    <lineage>
        <taxon>Bacteria</taxon>
        <taxon>Pseudomonadati</taxon>
        <taxon>Pseudomonadota</taxon>
        <taxon>Gammaproteobacteria</taxon>
        <taxon>Chromatiales</taxon>
        <taxon>Sedimenticolaceae</taxon>
        <taxon>Thiolapillus</taxon>
    </lineage>
</organism>
<dbReference type="AlphaFoldDB" id="A0A7U6GKE4"/>
<keyword evidence="3" id="KW-1185">Reference proteome</keyword>
<sequence length="411" mass="47141">MIAPTSLGALSTIHELLTQLIEDLPARDVNRRWHADLPSMGWLLGRSVYLELYWLRERLQGDDDLSRRVRSIFASSLPPAAEQDRALPPKEHLLNWALEIQDQHLTLLANPASLPEHPWLKDGWLVDYILQVHGRIYEQMLSVRHARAVTQDGSHQVHAPLEARLPSPDSTEISQGHYRIGARDGVVFDNEQPMQMVEMRNFRICNHPVDNAAWLAFMEDNGYQNDEFWSDPGRNWKSGTAASHPWHWRRNDQQHWYALGLNGPAELIPEMPVSGICWYEAEAFANWASARLEGFRGAVLPHEYHWEAAARIGGLQNAGKVWEWCANALHPYKDYEPPKDVEMRTREFDDRHPALRGGCIHTQPSLRRISVRHAGLPEAGYLFSGLRLVLPPALEEEALYIEQWQKFLTPA</sequence>
<dbReference type="KEGG" id="tbn:TBH_C2361"/>
<dbReference type="EMBL" id="AP012273">
    <property type="protein sequence ID" value="BAO45271.1"/>
    <property type="molecule type" value="Genomic_DNA"/>
</dbReference>
<accession>A0A7U6GKE4</accession>
<feature type="domain" description="Sulfatase-modifying factor enzyme-like" evidence="1">
    <location>
        <begin position="168"/>
        <end position="316"/>
    </location>
</feature>
<dbReference type="InterPro" id="IPR005532">
    <property type="entry name" value="SUMF_dom"/>
</dbReference>
<name>A0A7U6GKE4_9GAMM</name>
<dbReference type="Gene3D" id="3.90.1580.10">
    <property type="entry name" value="paralog of FGE (formylglycine-generating enzyme)"/>
    <property type="match status" value="2"/>
</dbReference>
<dbReference type="PANTHER" id="PTHR23150">
    <property type="entry name" value="SULFATASE MODIFYING FACTOR 1, 2"/>
    <property type="match status" value="1"/>
</dbReference>
<proteinExistence type="predicted"/>
<reference evidence="2 3" key="1">
    <citation type="journal article" date="2014" name="PLoS ONE">
        <title>Physiological and genomic features of a novel sulfur-oxidizing gammaproteobacterium belonging to a previously uncultivated symbiotic lineage isolated from a hydrothermal vent.</title>
        <authorList>
            <person name="Nunoura T."/>
            <person name="Takaki Y."/>
            <person name="Kazama H."/>
            <person name="Kakuta J."/>
            <person name="Shimamura S."/>
            <person name="Makita H."/>
            <person name="Hirai M."/>
            <person name="Miyazaki M."/>
            <person name="Takai K."/>
        </authorList>
    </citation>
    <scope>NUCLEOTIDE SEQUENCE [LARGE SCALE GENOMIC DNA]</scope>
    <source>
        <strain evidence="2 3">Hiromi1</strain>
    </source>
</reference>
<evidence type="ECO:0000313" key="3">
    <source>
        <dbReference type="Proteomes" id="UP000031631"/>
    </source>
</evidence>
<evidence type="ECO:0000259" key="1">
    <source>
        <dbReference type="Pfam" id="PF03781"/>
    </source>
</evidence>
<dbReference type="SUPFAM" id="SSF109854">
    <property type="entry name" value="DinB/YfiT-like putative metalloenzymes"/>
    <property type="match status" value="1"/>
</dbReference>